<feature type="compositionally biased region" description="Polar residues" evidence="11">
    <location>
        <begin position="506"/>
        <end position="516"/>
    </location>
</feature>
<keyword evidence="3" id="KW-0723">Serine/threonine-protein kinase</keyword>
<dbReference type="SMART" id="SM00408">
    <property type="entry name" value="IGc2"/>
    <property type="match status" value="2"/>
</dbReference>
<feature type="region of interest" description="Disordered" evidence="11">
    <location>
        <begin position="486"/>
        <end position="535"/>
    </location>
</feature>
<feature type="compositionally biased region" description="Basic and acidic residues" evidence="11">
    <location>
        <begin position="487"/>
        <end position="499"/>
    </location>
</feature>
<feature type="compositionally biased region" description="Polar residues" evidence="11">
    <location>
        <begin position="959"/>
        <end position="972"/>
    </location>
</feature>
<feature type="compositionally biased region" description="Polar residues" evidence="11">
    <location>
        <begin position="1477"/>
        <end position="1490"/>
    </location>
</feature>
<dbReference type="Proteomes" id="UP000283210">
    <property type="component" value="Chromosome 3"/>
</dbReference>
<keyword evidence="4" id="KW-0808">Transferase</keyword>
<reference evidence="14 15" key="2">
    <citation type="submission" date="2019-01" db="EMBL/GenBank/DDBJ databases">
        <title>A chromosome length genome reference of the Java medaka (oryzias javanicus).</title>
        <authorList>
            <person name="Herpin A."/>
            <person name="Takehana Y."/>
            <person name="Naruse K."/>
            <person name="Ansai S."/>
            <person name="Kawaguchi M."/>
        </authorList>
    </citation>
    <scope>NUCLEOTIDE SEQUENCE [LARGE SCALE GENOMIC DNA]</scope>
    <source>
        <strain evidence="14">RS831</strain>
        <tissue evidence="14">Whole body</tissue>
    </source>
</reference>
<feature type="region of interest" description="Disordered" evidence="11">
    <location>
        <begin position="622"/>
        <end position="648"/>
    </location>
</feature>
<name>A0A3S2UNF8_ORYJA</name>
<dbReference type="InterPro" id="IPR004166">
    <property type="entry name" value="a-kinase_dom"/>
</dbReference>
<dbReference type="CDD" id="cd16973">
    <property type="entry name" value="Alpha_kinase_ALPK3"/>
    <property type="match status" value="1"/>
</dbReference>
<feature type="region of interest" description="Disordered" evidence="11">
    <location>
        <begin position="234"/>
        <end position="332"/>
    </location>
</feature>
<feature type="region of interest" description="Disordered" evidence="11">
    <location>
        <begin position="741"/>
        <end position="760"/>
    </location>
</feature>
<evidence type="ECO:0000256" key="8">
    <source>
        <dbReference type="ARBA" id="ARBA00023319"/>
    </source>
</evidence>
<feature type="compositionally biased region" description="Basic and acidic residues" evidence="11">
    <location>
        <begin position="741"/>
        <end position="753"/>
    </location>
</feature>
<dbReference type="GO" id="GO:0005524">
    <property type="term" value="F:ATP binding"/>
    <property type="evidence" value="ECO:0007669"/>
    <property type="project" value="InterPro"/>
</dbReference>
<feature type="domain" description="Ig-like" evidence="12">
    <location>
        <begin position="1106"/>
        <end position="1194"/>
    </location>
</feature>
<evidence type="ECO:0000256" key="10">
    <source>
        <dbReference type="ARBA" id="ARBA00048679"/>
    </source>
</evidence>
<dbReference type="InterPro" id="IPR013098">
    <property type="entry name" value="Ig_I-set"/>
</dbReference>
<evidence type="ECO:0000256" key="2">
    <source>
        <dbReference type="ARBA" id="ARBA00012513"/>
    </source>
</evidence>
<feature type="compositionally biased region" description="Polar residues" evidence="11">
    <location>
        <begin position="997"/>
        <end position="1007"/>
    </location>
</feature>
<dbReference type="PROSITE" id="PS51158">
    <property type="entry name" value="ALPHA_KINASE"/>
    <property type="match status" value="1"/>
</dbReference>
<feature type="region of interest" description="Disordered" evidence="11">
    <location>
        <begin position="779"/>
        <end position="850"/>
    </location>
</feature>
<feature type="compositionally biased region" description="Polar residues" evidence="11">
    <location>
        <begin position="1060"/>
        <end position="1073"/>
    </location>
</feature>
<dbReference type="SUPFAM" id="SSF56112">
    <property type="entry name" value="Protein kinase-like (PK-like)"/>
    <property type="match status" value="1"/>
</dbReference>
<feature type="compositionally biased region" description="Low complexity" evidence="11">
    <location>
        <begin position="1041"/>
        <end position="1058"/>
    </location>
</feature>
<feature type="compositionally biased region" description="Basic and acidic residues" evidence="11">
    <location>
        <begin position="127"/>
        <end position="136"/>
    </location>
</feature>
<feature type="domain" description="Ig-like" evidence="12">
    <location>
        <begin position="10"/>
        <end position="101"/>
    </location>
</feature>
<sequence>MAHLAEETQPSFVTTLKSKAVSENCNVKFSCVVTGYPAPQVTWYKDDTQLDRLCGLPKYEVFHNGQNHSLQIYNCTVEDAAIYQASAINSKGIVSCSGVLEVGEMNEFKIHQKYFAKLKQKSGSRQQETDGKENQEPIRTISPDRTQRKRRSTMEAFLNTPSSTEDEITEESRVSVDAKAEERLQEPTVEEPEMKPAASPNRTVSAVTAGQFNNSDTGNKSGTYIYDPVDKIFTPHQTKTPSVKKKIKISSSEKVGEEDAGATSDRWPKDAKNSSAVTICKETAPTNGTSEEVMEVENKASSSVVESDLQNKNEEQRKKEEVPSKISMKDDNPCIELSSEKKDVVTAGLTFPSHIISGSEGEQLLIENRCKDNKEHSKMNNQIPSTKKRSTVKSTLLSKTSLKENRTENIKMKETDVKTEKSSGQIFERISSESMETSCSNENLLQRPCEPTRTLMSEKETSSSQEMQSVSLPAVPSEVIQTYTKRNRNDAALKPKLPPDKCTVGSPLQQKTSTLGSDPHGTTDKMARESNTSIKSSQNFPAVLTLKKKLPQASKGCVLPVSKQNDADRPVQTVKGKEVQDQEEAGVNEVDKLLIRTKDLASDEKMETEVVGLVMIEQTNEEKTGNGDHKDSTKTDMKKENNCSNIRNSKSNVHENMHETAHQGMAKTPANTDLSKENVDFNEIQKPVTKVISIAELLRSQIKALDLASTVSSIQVHSNLGPDPGTTATAVGKELKNDKEKLKAVKPDSDTKPSPEVAATKTIKETLMEIYQQVIETEQKQIPTSSEASTVQPMHTPDHTPIVTGGDANDEQVNRNSREHNEEAMDTSKERDASPTKTISPDRAPLLDSSKELLNIQKDVSNVSETVIPESGSPLIQAPVESSIQETNATILKHLVGEPVQVQRKETHTLIPEIRVNSKKEEEVTQISSSSTCKMEEHATHTVSVQAVKMSPTGGDFDNLTQVKDQQESSLVDKSFRSDSSVEAPEQSPRLKRSDDISVTPSATPQELASGARRKVPAPKSKPEGPTDGELQKKEAVPTKSLTQSSSPTLSRRSPLLQPTLEQTSTAERQSPLLTRRKTPSENQPVIDKSNTNDGHVDKHSPFKAPQVIRKIRSEMFADASGHLKLWCQFFNILSDSAVKWFKNEEEITQVTRKAGDESQVNLAIVQASRKDAGVYGCSITNEYGTASTDLLLSADILAGMFLREDLGVGEEIEMTPLIFNKGLADSGIWGNKFFGRIMMTESHIGDGCSHKAWRAKVIYGLEPVFESGNTCIIKIRSPVTYEGREESCLLEKNLDLMKQECKMQNLAREYSKIFSTEARTIESFGPCLEVIPVYLMFRPANVVPYATVEMDLTGVYQKYSSLDHKGRLDMRTGSAVEQKCCAFQHWMFQWTNGNLLLTRLEGVDTKITNVRISVKSTGYQGLPVEGNPQMFEQFVSQHKCNYFCGLLGLRSLKVLESLTTPTRAKGSRSPLLQRRMTASPSSPQNSRKATGSPRLSRKVEQDGYKTPAQQNAADPPKSDLLDIK</sequence>
<dbReference type="Gene3D" id="3.20.200.10">
    <property type="entry name" value="MHCK/EF2 kinase"/>
    <property type="match status" value="1"/>
</dbReference>
<comment type="similarity">
    <text evidence="1">Belongs to the protein kinase superfamily. Alpha-type protein kinase family. ALPK subfamily.</text>
</comment>
<evidence type="ECO:0000256" key="3">
    <source>
        <dbReference type="ARBA" id="ARBA00022527"/>
    </source>
</evidence>
<feature type="region of interest" description="Disordered" evidence="11">
    <location>
        <begin position="1464"/>
        <end position="1525"/>
    </location>
</feature>
<keyword evidence="6" id="KW-0418">Kinase</keyword>
<feature type="domain" description="Alpha-type protein kinase" evidence="13">
    <location>
        <begin position="1222"/>
        <end position="1453"/>
    </location>
</feature>
<evidence type="ECO:0000256" key="4">
    <source>
        <dbReference type="ARBA" id="ARBA00022679"/>
    </source>
</evidence>
<evidence type="ECO:0000256" key="11">
    <source>
        <dbReference type="SAM" id="MobiDB-lite"/>
    </source>
</evidence>
<evidence type="ECO:0000256" key="7">
    <source>
        <dbReference type="ARBA" id="ARBA00023157"/>
    </source>
</evidence>
<keyword evidence="15" id="KW-1185">Reference proteome</keyword>
<dbReference type="Pfam" id="PF07679">
    <property type="entry name" value="I-set"/>
    <property type="match status" value="2"/>
</dbReference>
<evidence type="ECO:0000256" key="1">
    <source>
        <dbReference type="ARBA" id="ARBA00008651"/>
    </source>
</evidence>
<dbReference type="FunFam" id="2.60.40.10:FF:000069">
    <property type="entry name" value="Alpha-protein kinase 3"/>
    <property type="match status" value="1"/>
</dbReference>
<dbReference type="EMBL" id="CM012439">
    <property type="protein sequence ID" value="RVE74775.1"/>
    <property type="molecule type" value="Genomic_DNA"/>
</dbReference>
<evidence type="ECO:0000313" key="15">
    <source>
        <dbReference type="Proteomes" id="UP000283210"/>
    </source>
</evidence>
<dbReference type="InterPro" id="IPR011009">
    <property type="entry name" value="Kinase-like_dom_sf"/>
</dbReference>
<dbReference type="CDD" id="cd00096">
    <property type="entry name" value="Ig"/>
    <property type="match status" value="1"/>
</dbReference>
<keyword evidence="5" id="KW-0677">Repeat</keyword>
<evidence type="ECO:0000256" key="9">
    <source>
        <dbReference type="ARBA" id="ARBA00047899"/>
    </source>
</evidence>
<proteinExistence type="inferred from homology"/>
<dbReference type="InterPro" id="IPR013783">
    <property type="entry name" value="Ig-like_fold"/>
</dbReference>
<feature type="compositionally biased region" description="Polar residues" evidence="11">
    <location>
        <begin position="779"/>
        <end position="793"/>
    </location>
</feature>
<dbReference type="PANTHER" id="PTHR47091:SF1">
    <property type="entry name" value="ALPHA-PROTEIN KINASE 3"/>
    <property type="match status" value="1"/>
</dbReference>
<evidence type="ECO:0000259" key="13">
    <source>
        <dbReference type="PROSITE" id="PS51158"/>
    </source>
</evidence>
<dbReference type="InterPro" id="IPR003598">
    <property type="entry name" value="Ig_sub2"/>
</dbReference>
<evidence type="ECO:0000259" key="12">
    <source>
        <dbReference type="PROSITE" id="PS50835"/>
    </source>
</evidence>
<evidence type="ECO:0000256" key="5">
    <source>
        <dbReference type="ARBA" id="ARBA00022737"/>
    </source>
</evidence>
<feature type="compositionally biased region" description="Polar residues" evidence="11">
    <location>
        <begin position="1081"/>
        <end position="1094"/>
    </location>
</feature>
<organism evidence="14 15">
    <name type="scientific">Oryzias javanicus</name>
    <name type="common">Javanese ricefish</name>
    <name type="synonym">Aplocheilus javanicus</name>
    <dbReference type="NCBI Taxonomy" id="123683"/>
    <lineage>
        <taxon>Eukaryota</taxon>
        <taxon>Metazoa</taxon>
        <taxon>Chordata</taxon>
        <taxon>Craniata</taxon>
        <taxon>Vertebrata</taxon>
        <taxon>Euteleostomi</taxon>
        <taxon>Actinopterygii</taxon>
        <taxon>Neopterygii</taxon>
        <taxon>Teleostei</taxon>
        <taxon>Neoteleostei</taxon>
        <taxon>Acanthomorphata</taxon>
        <taxon>Ovalentaria</taxon>
        <taxon>Atherinomorphae</taxon>
        <taxon>Beloniformes</taxon>
        <taxon>Adrianichthyidae</taxon>
        <taxon>Oryziinae</taxon>
        <taxon>Oryzias</taxon>
    </lineage>
</organism>
<evidence type="ECO:0000256" key="6">
    <source>
        <dbReference type="ARBA" id="ARBA00022777"/>
    </source>
</evidence>
<protein>
    <recommendedName>
        <fullName evidence="2">non-specific serine/threonine protein kinase</fullName>
        <ecNumber evidence="2">2.7.11.1</ecNumber>
    </recommendedName>
</protein>
<dbReference type="SMART" id="SM00811">
    <property type="entry name" value="Alpha_kinase"/>
    <property type="match status" value="1"/>
</dbReference>
<dbReference type="PROSITE" id="PS50835">
    <property type="entry name" value="IG_LIKE"/>
    <property type="match status" value="2"/>
</dbReference>
<dbReference type="GO" id="GO:0004674">
    <property type="term" value="F:protein serine/threonine kinase activity"/>
    <property type="evidence" value="ECO:0007669"/>
    <property type="project" value="UniProtKB-KW"/>
</dbReference>
<evidence type="ECO:0000313" key="14">
    <source>
        <dbReference type="EMBL" id="RVE74775.1"/>
    </source>
</evidence>
<reference evidence="14 15" key="1">
    <citation type="submission" date="2018-11" db="EMBL/GenBank/DDBJ databases">
        <authorList>
            <person name="Lopez-Roques C."/>
            <person name="Donnadieu C."/>
            <person name="Bouchez O."/>
            <person name="Klopp C."/>
            <person name="Cabau C."/>
            <person name="Zahm M."/>
        </authorList>
    </citation>
    <scope>NUCLEOTIDE SEQUENCE [LARGE SCALE GENOMIC DNA]</scope>
    <source>
        <strain evidence="14">RS831</strain>
        <tissue evidence="14">Whole body</tissue>
    </source>
</reference>
<gene>
    <name evidence="14" type="ORF">OJAV_G00024970</name>
</gene>
<dbReference type="EC" id="2.7.11.1" evidence="2"/>
<accession>A0A3S2UNF8</accession>
<keyword evidence="7" id="KW-1015">Disulfide bond</keyword>
<comment type="catalytic activity">
    <reaction evidence="9">
        <text>L-threonyl-[protein] + ATP = O-phospho-L-threonyl-[protein] + ADP + H(+)</text>
        <dbReference type="Rhea" id="RHEA:46608"/>
        <dbReference type="Rhea" id="RHEA-COMP:11060"/>
        <dbReference type="Rhea" id="RHEA-COMP:11605"/>
        <dbReference type="ChEBI" id="CHEBI:15378"/>
        <dbReference type="ChEBI" id="CHEBI:30013"/>
        <dbReference type="ChEBI" id="CHEBI:30616"/>
        <dbReference type="ChEBI" id="CHEBI:61977"/>
        <dbReference type="ChEBI" id="CHEBI:456216"/>
        <dbReference type="EC" id="2.7.11.1"/>
    </reaction>
</comment>
<dbReference type="Gene3D" id="2.60.40.10">
    <property type="entry name" value="Immunoglobulins"/>
    <property type="match status" value="2"/>
</dbReference>
<dbReference type="GO" id="GO:0055013">
    <property type="term" value="P:cardiac muscle cell development"/>
    <property type="evidence" value="ECO:0007669"/>
    <property type="project" value="TreeGrafter"/>
</dbReference>
<feature type="compositionally biased region" description="Basic and acidic residues" evidence="11">
    <location>
        <begin position="1021"/>
        <end position="1037"/>
    </location>
</feature>
<dbReference type="SUPFAM" id="SSF48726">
    <property type="entry name" value="Immunoglobulin"/>
    <property type="match status" value="2"/>
</dbReference>
<dbReference type="InterPro" id="IPR036179">
    <property type="entry name" value="Ig-like_dom_sf"/>
</dbReference>
<keyword evidence="8" id="KW-0393">Immunoglobulin domain</keyword>
<feature type="region of interest" description="Disordered" evidence="11">
    <location>
        <begin position="119"/>
        <end position="202"/>
    </location>
</feature>
<feature type="compositionally biased region" description="Basic and acidic residues" evidence="11">
    <location>
        <begin position="309"/>
        <end position="332"/>
    </location>
</feature>
<feature type="compositionally biased region" description="Basic and acidic residues" evidence="11">
    <location>
        <begin position="170"/>
        <end position="185"/>
    </location>
</feature>
<feature type="compositionally biased region" description="Basic and acidic residues" evidence="11">
    <location>
        <begin position="622"/>
        <end position="641"/>
    </location>
</feature>
<dbReference type="GO" id="GO:0005634">
    <property type="term" value="C:nucleus"/>
    <property type="evidence" value="ECO:0007669"/>
    <property type="project" value="TreeGrafter"/>
</dbReference>
<dbReference type="InterPro" id="IPR003599">
    <property type="entry name" value="Ig_sub"/>
</dbReference>
<feature type="region of interest" description="Disordered" evidence="11">
    <location>
        <begin position="928"/>
        <end position="1104"/>
    </location>
</feature>
<feature type="region of interest" description="Disordered" evidence="11">
    <location>
        <begin position="376"/>
        <end position="396"/>
    </location>
</feature>
<dbReference type="PANTHER" id="PTHR47091">
    <property type="entry name" value="ALPHA-PROTEIN KINASE 2-RELATED"/>
    <property type="match status" value="1"/>
</dbReference>
<comment type="catalytic activity">
    <reaction evidence="10">
        <text>L-seryl-[protein] + ATP = O-phospho-L-seryl-[protein] + ADP + H(+)</text>
        <dbReference type="Rhea" id="RHEA:17989"/>
        <dbReference type="Rhea" id="RHEA-COMP:9863"/>
        <dbReference type="Rhea" id="RHEA-COMP:11604"/>
        <dbReference type="ChEBI" id="CHEBI:15378"/>
        <dbReference type="ChEBI" id="CHEBI:29999"/>
        <dbReference type="ChEBI" id="CHEBI:30616"/>
        <dbReference type="ChEBI" id="CHEBI:83421"/>
        <dbReference type="ChEBI" id="CHEBI:456216"/>
        <dbReference type="EC" id="2.7.11.1"/>
    </reaction>
</comment>
<dbReference type="OrthoDB" id="301415at2759"/>
<dbReference type="InterPro" id="IPR007110">
    <property type="entry name" value="Ig-like_dom"/>
</dbReference>
<feature type="compositionally biased region" description="Basic and acidic residues" evidence="11">
    <location>
        <begin position="812"/>
        <end position="834"/>
    </location>
</feature>
<dbReference type="Pfam" id="PF02816">
    <property type="entry name" value="Alpha_kinase"/>
    <property type="match status" value="1"/>
</dbReference>
<dbReference type="SMART" id="SM00409">
    <property type="entry name" value="IG"/>
    <property type="match status" value="2"/>
</dbReference>